<protein>
    <submittedName>
        <fullName evidence="1">Uncharacterized protein</fullName>
    </submittedName>
</protein>
<keyword evidence="2" id="KW-1185">Reference proteome</keyword>
<accession>A0A4P9VPQ6</accession>
<dbReference type="AlphaFoldDB" id="A0A4P9VPQ6"/>
<reference evidence="1 2" key="1">
    <citation type="submission" date="2017-04" db="EMBL/GenBank/DDBJ databases">
        <title>Draft genome sequence of Zooshikella ganghwensis VG4 isolated from Red Sea sediments.</title>
        <authorList>
            <person name="Rehman Z."/>
            <person name="Alam I."/>
            <person name="Kamau A."/>
            <person name="Bajic V."/>
            <person name="Leiknes T."/>
        </authorList>
    </citation>
    <scope>NUCLEOTIDE SEQUENCE [LARGE SCALE GENOMIC DNA]</scope>
    <source>
        <strain evidence="1 2">VG4</strain>
    </source>
</reference>
<dbReference type="RefSeq" id="WP_094788437.1">
    <property type="nucleotide sequence ID" value="NZ_NDXW01000001.1"/>
</dbReference>
<organism evidence="1 2">
    <name type="scientific">Zooshikella ganghwensis</name>
    <dbReference type="NCBI Taxonomy" id="202772"/>
    <lineage>
        <taxon>Bacteria</taxon>
        <taxon>Pseudomonadati</taxon>
        <taxon>Pseudomonadota</taxon>
        <taxon>Gammaproteobacteria</taxon>
        <taxon>Oceanospirillales</taxon>
        <taxon>Zooshikellaceae</taxon>
        <taxon>Zooshikella</taxon>
    </lineage>
</organism>
<sequence>MLLEFYSILCYRLFSNFYVDNPESKVDERAEFKFPGDVLGNISASITCNLERKAIINGPDLDIVIHDKWWNPKIIDITYKGVKKQLTIDSKGAGFEYEIDHISSLVISNKVESDIFNSASTRKVIEIMETSLISSGFSHLLRLI</sequence>
<name>A0A4P9VPQ6_9GAMM</name>
<comment type="caution">
    <text evidence="1">The sequence shown here is derived from an EMBL/GenBank/DDBJ whole genome shotgun (WGS) entry which is preliminary data.</text>
</comment>
<dbReference type="SUPFAM" id="SSF55347">
    <property type="entry name" value="Glyceraldehyde-3-phosphate dehydrogenase-like, C-terminal domain"/>
    <property type="match status" value="1"/>
</dbReference>
<gene>
    <name evidence="1" type="ORF">B9G39_19685</name>
</gene>
<dbReference type="Proteomes" id="UP000257039">
    <property type="component" value="Unassembled WGS sequence"/>
</dbReference>
<dbReference type="Gene3D" id="3.30.360.10">
    <property type="entry name" value="Dihydrodipicolinate Reductase, domain 2"/>
    <property type="match status" value="1"/>
</dbReference>
<evidence type="ECO:0000313" key="2">
    <source>
        <dbReference type="Proteomes" id="UP000257039"/>
    </source>
</evidence>
<evidence type="ECO:0000313" key="1">
    <source>
        <dbReference type="EMBL" id="RDH45488.1"/>
    </source>
</evidence>
<proteinExistence type="predicted"/>
<dbReference type="EMBL" id="NDXW01000001">
    <property type="protein sequence ID" value="RDH45488.1"/>
    <property type="molecule type" value="Genomic_DNA"/>
</dbReference>